<protein>
    <recommendedName>
        <fullName evidence="4">Fructose-2,6-bisphosphatase TIGAR</fullName>
    </recommendedName>
    <alternativeName>
        <fullName evidence="5">TP53-induced glycolysis and apoptosis regulator</fullName>
    </alternativeName>
</protein>
<evidence type="ECO:0000256" key="6">
    <source>
        <dbReference type="PIRSR" id="PIRSR613078-1"/>
    </source>
</evidence>
<evidence type="ECO:0000313" key="8">
    <source>
        <dbReference type="EMBL" id="KAK2565057.1"/>
    </source>
</evidence>
<dbReference type="PANTHER" id="PTHR46517:SF1">
    <property type="entry name" value="FRUCTOSE-2,6-BISPHOSPHATASE TIGAR"/>
    <property type="match status" value="1"/>
</dbReference>
<comment type="caution">
    <text evidence="8">The sequence shown here is derived from an EMBL/GenBank/DDBJ whole genome shotgun (WGS) entry which is preliminary data.</text>
</comment>
<name>A0AAD9QPD6_ACRCE</name>
<feature type="binding site" evidence="7">
    <location>
        <position position="70"/>
    </location>
    <ligand>
        <name>substrate</name>
    </ligand>
</feature>
<dbReference type="InterPro" id="IPR029033">
    <property type="entry name" value="His_PPase_superfam"/>
</dbReference>
<proteinExistence type="inferred from homology"/>
<evidence type="ECO:0000256" key="1">
    <source>
        <dbReference type="ARBA" id="ARBA00000464"/>
    </source>
</evidence>
<dbReference type="AlphaFoldDB" id="A0AAD9QPD6"/>
<evidence type="ECO:0000256" key="5">
    <source>
        <dbReference type="ARBA" id="ARBA00042275"/>
    </source>
</evidence>
<accession>A0AAD9QPD6</accession>
<gene>
    <name evidence="8" type="ORF">P5673_010963</name>
</gene>
<keyword evidence="2" id="KW-0378">Hydrolase</keyword>
<dbReference type="InterPro" id="IPR051695">
    <property type="entry name" value="Phosphoglycerate_Mutase"/>
</dbReference>
<reference evidence="8" key="2">
    <citation type="journal article" date="2023" name="Science">
        <title>Genomic signatures of disease resistance in endangered staghorn corals.</title>
        <authorList>
            <person name="Vollmer S.V."/>
            <person name="Selwyn J.D."/>
            <person name="Despard B.A."/>
            <person name="Roesel C.L."/>
        </authorList>
    </citation>
    <scope>NUCLEOTIDE SEQUENCE</scope>
    <source>
        <strain evidence="8">K2</strain>
    </source>
</reference>
<organism evidence="8 9">
    <name type="scientific">Acropora cervicornis</name>
    <name type="common">Staghorn coral</name>
    <dbReference type="NCBI Taxonomy" id="6130"/>
    <lineage>
        <taxon>Eukaryota</taxon>
        <taxon>Metazoa</taxon>
        <taxon>Cnidaria</taxon>
        <taxon>Anthozoa</taxon>
        <taxon>Hexacorallia</taxon>
        <taxon>Scleractinia</taxon>
        <taxon>Astrocoeniina</taxon>
        <taxon>Acroporidae</taxon>
        <taxon>Acropora</taxon>
    </lineage>
</organism>
<dbReference type="GO" id="GO:0005829">
    <property type="term" value="C:cytosol"/>
    <property type="evidence" value="ECO:0007669"/>
    <property type="project" value="TreeGrafter"/>
</dbReference>
<comment type="similarity">
    <text evidence="3">Belongs to the phosphoglycerate mutase family.</text>
</comment>
<dbReference type="InterPro" id="IPR013078">
    <property type="entry name" value="His_Pase_superF_clade-1"/>
</dbReference>
<evidence type="ECO:0000256" key="7">
    <source>
        <dbReference type="PIRSR" id="PIRSR613078-2"/>
    </source>
</evidence>
<feature type="active site" description="Tele-phosphohistidine intermediate" evidence="6">
    <location>
        <position position="21"/>
    </location>
</feature>
<evidence type="ECO:0000313" key="9">
    <source>
        <dbReference type="Proteomes" id="UP001249851"/>
    </source>
</evidence>
<comment type="catalytic activity">
    <reaction evidence="1">
        <text>beta-D-fructose 2,6-bisphosphate + H2O = beta-D-fructose 6-phosphate + phosphate</text>
        <dbReference type="Rhea" id="RHEA:17289"/>
        <dbReference type="ChEBI" id="CHEBI:15377"/>
        <dbReference type="ChEBI" id="CHEBI:43474"/>
        <dbReference type="ChEBI" id="CHEBI:57634"/>
        <dbReference type="ChEBI" id="CHEBI:58579"/>
        <dbReference type="EC" id="3.1.3.46"/>
    </reaction>
</comment>
<keyword evidence="9" id="KW-1185">Reference proteome</keyword>
<reference evidence="8" key="1">
    <citation type="journal article" date="2023" name="G3 (Bethesda)">
        <title>Whole genome assembly and annotation of the endangered Caribbean coral Acropora cervicornis.</title>
        <authorList>
            <person name="Selwyn J.D."/>
            <person name="Vollmer S.V."/>
        </authorList>
    </citation>
    <scope>NUCLEOTIDE SEQUENCE</scope>
    <source>
        <strain evidence="8">K2</strain>
    </source>
</reference>
<dbReference type="SUPFAM" id="SSF53254">
    <property type="entry name" value="Phosphoglycerate mutase-like"/>
    <property type="match status" value="1"/>
</dbReference>
<dbReference type="SMART" id="SM00855">
    <property type="entry name" value="PGAM"/>
    <property type="match status" value="1"/>
</dbReference>
<feature type="active site" description="Proton donor/acceptor" evidence="6">
    <location>
        <position position="98"/>
    </location>
</feature>
<evidence type="ECO:0000256" key="3">
    <source>
        <dbReference type="ARBA" id="ARBA00038362"/>
    </source>
</evidence>
<dbReference type="InterPro" id="IPR001345">
    <property type="entry name" value="PG/BPGM_mutase_AS"/>
</dbReference>
<dbReference type="EMBL" id="JARQWQ010000020">
    <property type="protein sequence ID" value="KAK2565057.1"/>
    <property type="molecule type" value="Genomic_DNA"/>
</dbReference>
<dbReference type="Pfam" id="PF00300">
    <property type="entry name" value="His_Phos_1"/>
    <property type="match status" value="1"/>
</dbReference>
<feature type="binding site" evidence="7">
    <location>
        <begin position="20"/>
        <end position="27"/>
    </location>
    <ligand>
        <name>substrate</name>
    </ligand>
</feature>
<dbReference type="PANTHER" id="PTHR46517">
    <property type="entry name" value="FRUCTOSE-2,6-BISPHOSPHATASE TIGAR"/>
    <property type="match status" value="1"/>
</dbReference>
<dbReference type="GO" id="GO:0045820">
    <property type="term" value="P:negative regulation of glycolytic process"/>
    <property type="evidence" value="ECO:0007669"/>
    <property type="project" value="TreeGrafter"/>
</dbReference>
<feature type="binding site" evidence="7">
    <location>
        <begin position="98"/>
        <end position="101"/>
    </location>
    <ligand>
        <name>substrate</name>
    </ligand>
</feature>
<dbReference type="CDD" id="cd07067">
    <property type="entry name" value="HP_PGM_like"/>
    <property type="match status" value="1"/>
</dbReference>
<dbReference type="PROSITE" id="PS00175">
    <property type="entry name" value="PG_MUTASE"/>
    <property type="match status" value="1"/>
</dbReference>
<dbReference type="Gene3D" id="3.40.50.1240">
    <property type="entry name" value="Phosphoglycerate mutase-like"/>
    <property type="match status" value="1"/>
</dbReference>
<dbReference type="GO" id="GO:0043456">
    <property type="term" value="P:regulation of pentose-phosphate shunt"/>
    <property type="evidence" value="ECO:0007669"/>
    <property type="project" value="TreeGrafter"/>
</dbReference>
<sequence length="265" mass="29684">MADKLEDMESCPYIYLTLVRHGETPENKNDIFQGHLDTILSEEGIRQASLVGIRLKDEKFSHVFSSDLTRARMTAEAIISRSNCCSQMKVREDSRLKERGYGVIEGCSRSQFFQMAAKENVKPSNFVPEGAETLREVSQRVVECFNAIISEVGNTCAGPSTAEEKGNQKPKNGFVSGNETVNEDCKNCCIGNLLLVSHGGVLRQLFNHFFVELESEFPVESRDVSMVSPNTGVSKFKIFLNEETKFPKYVKCICLHDIGHLKEAQ</sequence>
<dbReference type="GO" id="GO:0004331">
    <property type="term" value="F:fructose-2,6-bisphosphate 2-phosphatase activity"/>
    <property type="evidence" value="ECO:0007669"/>
    <property type="project" value="UniProtKB-EC"/>
</dbReference>
<evidence type="ECO:0000256" key="2">
    <source>
        <dbReference type="ARBA" id="ARBA00022801"/>
    </source>
</evidence>
<dbReference type="Proteomes" id="UP001249851">
    <property type="component" value="Unassembled WGS sequence"/>
</dbReference>
<evidence type="ECO:0000256" key="4">
    <source>
        <dbReference type="ARBA" id="ARBA00040907"/>
    </source>
</evidence>